<organism evidence="1 2">
    <name type="scientific">Domibacillus epiphyticus</name>
    <dbReference type="NCBI Taxonomy" id="1714355"/>
    <lineage>
        <taxon>Bacteria</taxon>
        <taxon>Bacillati</taxon>
        <taxon>Bacillota</taxon>
        <taxon>Bacilli</taxon>
        <taxon>Bacillales</taxon>
        <taxon>Bacillaceae</taxon>
        <taxon>Domibacillus</taxon>
    </lineage>
</organism>
<dbReference type="AlphaFoldDB" id="A0A1V2A682"/>
<dbReference type="STRING" id="1714355.BTO28_12065"/>
<accession>A0A1V2A682</accession>
<reference evidence="1 2" key="1">
    <citation type="submission" date="2016-12" db="EMBL/GenBank/DDBJ databases">
        <title>Domibacillus sp. SAB 38T whole genome sequencing.</title>
        <authorList>
            <person name="Verma A."/>
            <person name="Ojha A.K."/>
            <person name="Krishnamurthi S."/>
        </authorList>
    </citation>
    <scope>NUCLEOTIDE SEQUENCE [LARGE SCALE GENOMIC DNA]</scope>
    <source>
        <strain evidence="1 2">SAB 38</strain>
    </source>
</reference>
<name>A0A1V2A682_9BACI</name>
<evidence type="ECO:0008006" key="3">
    <source>
        <dbReference type="Google" id="ProtNLM"/>
    </source>
</evidence>
<sequence length="39" mass="4049">MGSNVRGALLIAADLRKSGLRMSDFIGADLRDADLSGAN</sequence>
<gene>
    <name evidence="1" type="ORF">BTO28_12065</name>
</gene>
<keyword evidence="2" id="KW-1185">Reference proteome</keyword>
<dbReference type="SUPFAM" id="SSF141571">
    <property type="entry name" value="Pentapeptide repeat-like"/>
    <property type="match status" value="1"/>
</dbReference>
<evidence type="ECO:0000313" key="1">
    <source>
        <dbReference type="EMBL" id="OMP66515.1"/>
    </source>
</evidence>
<dbReference type="EMBL" id="MSFI01000020">
    <property type="protein sequence ID" value="OMP66515.1"/>
    <property type="molecule type" value="Genomic_DNA"/>
</dbReference>
<dbReference type="Proteomes" id="UP000188613">
    <property type="component" value="Unassembled WGS sequence"/>
</dbReference>
<proteinExistence type="predicted"/>
<evidence type="ECO:0000313" key="2">
    <source>
        <dbReference type="Proteomes" id="UP000188613"/>
    </source>
</evidence>
<dbReference type="InterPro" id="IPR001646">
    <property type="entry name" value="5peptide_repeat"/>
</dbReference>
<protein>
    <recommendedName>
        <fullName evidence="3">Pentapeptide repeat-containing protein</fullName>
    </recommendedName>
</protein>
<comment type="caution">
    <text evidence="1">The sequence shown here is derived from an EMBL/GenBank/DDBJ whole genome shotgun (WGS) entry which is preliminary data.</text>
</comment>
<dbReference type="Pfam" id="PF00805">
    <property type="entry name" value="Pentapeptide"/>
    <property type="match status" value="1"/>
</dbReference>
<dbReference type="Gene3D" id="2.160.20.80">
    <property type="entry name" value="E3 ubiquitin-protein ligase SopA"/>
    <property type="match status" value="1"/>
</dbReference>